<accession>A0AA40F849</accession>
<comment type="caution">
    <text evidence="2">The sequence shown here is derived from an EMBL/GenBank/DDBJ whole genome shotgun (WGS) entry which is preliminary data.</text>
</comment>
<name>A0AA40F849_9PEZI</name>
<evidence type="ECO:0000313" key="3">
    <source>
        <dbReference type="Proteomes" id="UP001172155"/>
    </source>
</evidence>
<feature type="compositionally biased region" description="Basic and acidic residues" evidence="1">
    <location>
        <begin position="31"/>
        <end position="42"/>
    </location>
</feature>
<dbReference type="Proteomes" id="UP001172155">
    <property type="component" value="Unassembled WGS sequence"/>
</dbReference>
<protein>
    <submittedName>
        <fullName evidence="2">Uncharacterized protein</fullName>
    </submittedName>
</protein>
<feature type="region of interest" description="Disordered" evidence="1">
    <location>
        <begin position="1"/>
        <end position="48"/>
    </location>
</feature>
<reference evidence="2" key="1">
    <citation type="submission" date="2023-06" db="EMBL/GenBank/DDBJ databases">
        <title>Genome-scale phylogeny and comparative genomics of the fungal order Sordariales.</title>
        <authorList>
            <consortium name="Lawrence Berkeley National Laboratory"/>
            <person name="Hensen N."/>
            <person name="Bonometti L."/>
            <person name="Westerberg I."/>
            <person name="Brannstrom I.O."/>
            <person name="Guillou S."/>
            <person name="Cros-Aarteil S."/>
            <person name="Calhoun S."/>
            <person name="Haridas S."/>
            <person name="Kuo A."/>
            <person name="Mondo S."/>
            <person name="Pangilinan J."/>
            <person name="Riley R."/>
            <person name="LaButti K."/>
            <person name="Andreopoulos B."/>
            <person name="Lipzen A."/>
            <person name="Chen C."/>
            <person name="Yanf M."/>
            <person name="Daum C."/>
            <person name="Ng V."/>
            <person name="Clum A."/>
            <person name="Steindorff A."/>
            <person name="Ohm R."/>
            <person name="Martin F."/>
            <person name="Silar P."/>
            <person name="Natvig D."/>
            <person name="Lalanne C."/>
            <person name="Gautier V."/>
            <person name="Ament-velasquez S.L."/>
            <person name="Kruys A."/>
            <person name="Hutchinson M.I."/>
            <person name="Powell A.J."/>
            <person name="Barry K."/>
            <person name="Miller A.N."/>
            <person name="Grigoriev I.V."/>
            <person name="Debuchy R."/>
            <person name="Gladieux P."/>
            <person name="Thoren M.H."/>
            <person name="Johannesson H."/>
        </authorList>
    </citation>
    <scope>NUCLEOTIDE SEQUENCE</scope>
    <source>
        <strain evidence="2">SMH3187-1</strain>
    </source>
</reference>
<sequence length="113" mass="12993">MRTPDEMSNVSHASNSASVKRKPVPDSETQSNRRNEDVDKTTTHSPVIQERITPQVHEIQHQQIHREIHTHDVIHTIQPIRQIEVLPAKHYVQDANGKLVEISKRDLSDKKKA</sequence>
<proteinExistence type="predicted"/>
<feature type="compositionally biased region" description="Low complexity" evidence="1">
    <location>
        <begin position="8"/>
        <end position="18"/>
    </location>
</feature>
<organism evidence="2 3">
    <name type="scientific">Schizothecium vesticola</name>
    <dbReference type="NCBI Taxonomy" id="314040"/>
    <lineage>
        <taxon>Eukaryota</taxon>
        <taxon>Fungi</taxon>
        <taxon>Dikarya</taxon>
        <taxon>Ascomycota</taxon>
        <taxon>Pezizomycotina</taxon>
        <taxon>Sordariomycetes</taxon>
        <taxon>Sordariomycetidae</taxon>
        <taxon>Sordariales</taxon>
        <taxon>Schizotheciaceae</taxon>
        <taxon>Schizothecium</taxon>
    </lineage>
</organism>
<dbReference type="EMBL" id="JAUKUD010000001">
    <property type="protein sequence ID" value="KAK0752979.1"/>
    <property type="molecule type" value="Genomic_DNA"/>
</dbReference>
<evidence type="ECO:0000256" key="1">
    <source>
        <dbReference type="SAM" id="MobiDB-lite"/>
    </source>
</evidence>
<evidence type="ECO:0000313" key="2">
    <source>
        <dbReference type="EMBL" id="KAK0752979.1"/>
    </source>
</evidence>
<dbReference type="AlphaFoldDB" id="A0AA40F849"/>
<gene>
    <name evidence="2" type="ORF">B0T18DRAFT_395740</name>
</gene>
<keyword evidence="3" id="KW-1185">Reference proteome</keyword>